<evidence type="ECO:0000313" key="2">
    <source>
        <dbReference type="WBParaSite" id="maker-uti_cns_0003415-snap-gene-0.5-mRNA-1"/>
    </source>
</evidence>
<protein>
    <submittedName>
        <fullName evidence="2 3">Transmembrane protein</fullName>
    </submittedName>
</protein>
<proteinExistence type="predicted"/>
<reference evidence="2 3" key="1">
    <citation type="submission" date="2016-11" db="UniProtKB">
        <authorList>
            <consortium name="WormBaseParasite"/>
        </authorList>
    </citation>
    <scope>IDENTIFICATION</scope>
</reference>
<dbReference type="WBParaSite" id="maker-uti_cns_0047800-snap-gene-0.10-mRNA-1">
    <property type="protein sequence ID" value="maker-uti_cns_0047800-snap-gene-0.10-mRNA-1"/>
    <property type="gene ID" value="maker-uti_cns_0047800-snap-gene-0.10"/>
</dbReference>
<evidence type="ECO:0000313" key="1">
    <source>
        <dbReference type="Proteomes" id="UP000095280"/>
    </source>
</evidence>
<accession>A0A1I8JHC4</accession>
<name>A0A1I8JHC4_9PLAT</name>
<sequence>ALQCRQNQAEVKPLPVAGASRGCGLAINNSASEDCVLTLAAAREVLRRKFVFYEADLKLECQLGQDAVLSRLLKGPAEFDVNRSSNVQKQRCGLLLMLMLALCSTSRTITSAAFGLQAIGCI</sequence>
<dbReference type="WBParaSite" id="maker-uti_cns_0003415-snap-gene-0.5-mRNA-1">
    <property type="protein sequence ID" value="maker-uti_cns_0003415-snap-gene-0.5-mRNA-1"/>
    <property type="gene ID" value="maker-uti_cns_0003415-snap-gene-0.5"/>
</dbReference>
<dbReference type="Proteomes" id="UP000095280">
    <property type="component" value="Unplaced"/>
</dbReference>
<keyword evidence="1" id="KW-1185">Reference proteome</keyword>
<dbReference type="AlphaFoldDB" id="A0A1I8JHC4"/>
<organism evidence="1 3">
    <name type="scientific">Macrostomum lignano</name>
    <dbReference type="NCBI Taxonomy" id="282301"/>
    <lineage>
        <taxon>Eukaryota</taxon>
        <taxon>Metazoa</taxon>
        <taxon>Spiralia</taxon>
        <taxon>Lophotrochozoa</taxon>
        <taxon>Platyhelminthes</taxon>
        <taxon>Rhabditophora</taxon>
        <taxon>Macrostomorpha</taxon>
        <taxon>Macrostomida</taxon>
        <taxon>Macrostomidae</taxon>
        <taxon>Macrostomum</taxon>
    </lineage>
</organism>
<evidence type="ECO:0000313" key="3">
    <source>
        <dbReference type="WBParaSite" id="maker-uti_cns_0047800-snap-gene-0.10-mRNA-1"/>
    </source>
</evidence>